<organism evidence="13 14">
    <name type="scientific">Pseudoalteromonas espejiana</name>
    <dbReference type="NCBI Taxonomy" id="28107"/>
    <lineage>
        <taxon>Bacteria</taxon>
        <taxon>Pseudomonadati</taxon>
        <taxon>Pseudomonadota</taxon>
        <taxon>Gammaproteobacteria</taxon>
        <taxon>Alteromonadales</taxon>
        <taxon>Pseudoalteromonadaceae</taxon>
        <taxon>Pseudoalteromonas</taxon>
    </lineage>
</organism>
<feature type="signal peptide" evidence="11">
    <location>
        <begin position="1"/>
        <end position="18"/>
    </location>
</feature>
<keyword evidence="11" id="KW-0732">Signal</keyword>
<keyword evidence="7 10" id="KW-0653">Protein transport</keyword>
<keyword evidence="4 10" id="KW-1003">Cell membrane</keyword>
<evidence type="ECO:0000259" key="12">
    <source>
        <dbReference type="PROSITE" id="PS52015"/>
    </source>
</evidence>
<sequence length="370" mass="41368">MKAQHLALAIGLTFTAFASESNASQASDDKTAFSSAYQSYLTAVKKEENIEQAAKLAYTTGLSFYGDKSDNTASLAINYAKAITAPSTISSKKNVTEMRYELYSQAYSILANNHGKNAIETIDALIGKAENTDSAYQADNDYDRVIDIAKTQNNPKFVADMQFEAASLLAKKFAHKKYHKAKTLLNQADDYYRNNLDDNTVERIKADFLMASFAQGKKKYNEAIERLNHVVSVFDNNLNFDHNAELTAHSKLVNLYEKTGQSEQATKHCLAIAKMVPWKKSQEQTPIYRENPIYPQNKARQMKDGIVVVEFDVDTAGFVKNPEVVSSQGGKEFERSALTALKKWRYAPKFENGQPVVASTQVQLDFKIAR</sequence>
<dbReference type="PANTHER" id="PTHR33446:SF14">
    <property type="entry name" value="PROTEIN TONB"/>
    <property type="match status" value="1"/>
</dbReference>
<evidence type="ECO:0000256" key="1">
    <source>
        <dbReference type="ARBA" id="ARBA00004383"/>
    </source>
</evidence>
<evidence type="ECO:0000256" key="3">
    <source>
        <dbReference type="ARBA" id="ARBA00022448"/>
    </source>
</evidence>
<evidence type="ECO:0000256" key="6">
    <source>
        <dbReference type="ARBA" id="ARBA00022692"/>
    </source>
</evidence>
<evidence type="ECO:0000256" key="10">
    <source>
        <dbReference type="RuleBase" id="RU362123"/>
    </source>
</evidence>
<dbReference type="PRINTS" id="PR01374">
    <property type="entry name" value="TONBPROTEIN"/>
</dbReference>
<dbReference type="PROSITE" id="PS52015">
    <property type="entry name" value="TONB_CTD"/>
    <property type="match status" value="1"/>
</dbReference>
<keyword evidence="3 10" id="KW-0813">Transport</keyword>
<dbReference type="EMBL" id="BJUM01000053">
    <property type="protein sequence ID" value="GEK56778.1"/>
    <property type="molecule type" value="Genomic_DNA"/>
</dbReference>
<evidence type="ECO:0000256" key="11">
    <source>
        <dbReference type="SAM" id="SignalP"/>
    </source>
</evidence>
<comment type="caution">
    <text evidence="13">The sequence shown here is derived from an EMBL/GenBank/DDBJ whole genome shotgun (WGS) entry which is preliminary data.</text>
</comment>
<evidence type="ECO:0000256" key="5">
    <source>
        <dbReference type="ARBA" id="ARBA00022519"/>
    </source>
</evidence>
<keyword evidence="8" id="KW-1133">Transmembrane helix</keyword>
<dbReference type="PANTHER" id="PTHR33446">
    <property type="entry name" value="PROTEIN TONB-RELATED"/>
    <property type="match status" value="1"/>
</dbReference>
<dbReference type="GO" id="GO:0030288">
    <property type="term" value="C:outer membrane-bounded periplasmic space"/>
    <property type="evidence" value="ECO:0007669"/>
    <property type="project" value="InterPro"/>
</dbReference>
<dbReference type="SUPFAM" id="SSF74653">
    <property type="entry name" value="TolA/TonB C-terminal domain"/>
    <property type="match status" value="1"/>
</dbReference>
<feature type="chain" id="PRO_5022009217" description="Protein TonB" evidence="11">
    <location>
        <begin position="19"/>
        <end position="370"/>
    </location>
</feature>
<dbReference type="Pfam" id="PF03544">
    <property type="entry name" value="TonB_C"/>
    <property type="match status" value="1"/>
</dbReference>
<evidence type="ECO:0000256" key="9">
    <source>
        <dbReference type="ARBA" id="ARBA00023136"/>
    </source>
</evidence>
<comment type="subcellular location">
    <subcellularLocation>
        <location evidence="1 10">Cell inner membrane</location>
        <topology evidence="1 10">Single-pass membrane protein</topology>
        <orientation evidence="1 10">Periplasmic side</orientation>
    </subcellularLocation>
</comment>
<keyword evidence="14" id="KW-1185">Reference proteome</keyword>
<evidence type="ECO:0000256" key="2">
    <source>
        <dbReference type="ARBA" id="ARBA00006555"/>
    </source>
</evidence>
<dbReference type="NCBIfam" id="TIGR01352">
    <property type="entry name" value="tonB_Cterm"/>
    <property type="match status" value="1"/>
</dbReference>
<evidence type="ECO:0000256" key="8">
    <source>
        <dbReference type="ARBA" id="ARBA00022989"/>
    </source>
</evidence>
<dbReference type="RefSeq" id="WP_089346748.1">
    <property type="nucleotide sequence ID" value="NZ_BJUM01000053.1"/>
</dbReference>
<evidence type="ECO:0000313" key="14">
    <source>
        <dbReference type="Proteomes" id="UP000321419"/>
    </source>
</evidence>
<reference evidence="13 14" key="1">
    <citation type="submission" date="2019-07" db="EMBL/GenBank/DDBJ databases">
        <title>Whole genome shotgun sequence of Pseudoalteromonas espejiana NBRC 102222.</title>
        <authorList>
            <person name="Hosoyama A."/>
            <person name="Uohara A."/>
            <person name="Ohji S."/>
            <person name="Ichikawa N."/>
        </authorList>
    </citation>
    <scope>NUCLEOTIDE SEQUENCE [LARGE SCALE GENOMIC DNA]</scope>
    <source>
        <strain evidence="13 14">NBRC 102222</strain>
    </source>
</reference>
<dbReference type="GO" id="GO:0015031">
    <property type="term" value="P:protein transport"/>
    <property type="evidence" value="ECO:0007669"/>
    <property type="project" value="UniProtKB-UniRule"/>
</dbReference>
<feature type="domain" description="TonB C-terminal" evidence="12">
    <location>
        <begin position="279"/>
        <end position="370"/>
    </location>
</feature>
<dbReference type="GO" id="GO:0005886">
    <property type="term" value="C:plasma membrane"/>
    <property type="evidence" value="ECO:0007669"/>
    <property type="project" value="UniProtKB-SubCell"/>
</dbReference>
<keyword evidence="9" id="KW-0472">Membrane</keyword>
<evidence type="ECO:0000313" key="13">
    <source>
        <dbReference type="EMBL" id="GEK56778.1"/>
    </source>
</evidence>
<dbReference type="AlphaFoldDB" id="A0A510Y0G4"/>
<dbReference type="GO" id="GO:0015891">
    <property type="term" value="P:siderophore transport"/>
    <property type="evidence" value="ECO:0007669"/>
    <property type="project" value="InterPro"/>
</dbReference>
<dbReference type="Gene3D" id="3.30.2420.10">
    <property type="entry name" value="TonB"/>
    <property type="match status" value="1"/>
</dbReference>
<keyword evidence="6" id="KW-0812">Transmembrane</keyword>
<evidence type="ECO:0000256" key="4">
    <source>
        <dbReference type="ARBA" id="ARBA00022475"/>
    </source>
</evidence>
<dbReference type="InterPro" id="IPR011990">
    <property type="entry name" value="TPR-like_helical_dom_sf"/>
</dbReference>
<comment type="function">
    <text evidence="10">Interacts with outer membrane receptor proteins that carry out high-affinity binding and energy dependent uptake into the periplasmic space of specific substrates. It could act to transduce energy from the cytoplasmic membrane to specific energy-requiring processes in the outer membrane, resulting in the release into the periplasm of ligands bound by these outer membrane proteins.</text>
</comment>
<dbReference type="OrthoDB" id="1628901at2"/>
<protein>
    <recommendedName>
        <fullName evidence="10">Protein TonB</fullName>
    </recommendedName>
</protein>
<evidence type="ECO:0000256" key="7">
    <source>
        <dbReference type="ARBA" id="ARBA00022927"/>
    </source>
</evidence>
<gene>
    <name evidence="13" type="primary">tonB</name>
    <name evidence="13" type="ORF">PES01_36230</name>
</gene>
<dbReference type="Proteomes" id="UP000321419">
    <property type="component" value="Unassembled WGS sequence"/>
</dbReference>
<dbReference type="GO" id="GO:0031992">
    <property type="term" value="F:energy transducer activity"/>
    <property type="evidence" value="ECO:0007669"/>
    <property type="project" value="InterPro"/>
</dbReference>
<keyword evidence="10" id="KW-0735">Signal-anchor</keyword>
<name>A0A510Y0G4_9GAMM</name>
<proteinExistence type="inferred from homology"/>
<accession>A0A510Y0G4</accession>
<dbReference type="InterPro" id="IPR051045">
    <property type="entry name" value="TonB-dependent_transducer"/>
</dbReference>
<dbReference type="InterPro" id="IPR037682">
    <property type="entry name" value="TonB_C"/>
</dbReference>
<dbReference type="GO" id="GO:0055085">
    <property type="term" value="P:transmembrane transport"/>
    <property type="evidence" value="ECO:0007669"/>
    <property type="project" value="InterPro"/>
</dbReference>
<dbReference type="InterPro" id="IPR006260">
    <property type="entry name" value="TonB/TolA_C"/>
</dbReference>
<dbReference type="InterPro" id="IPR003538">
    <property type="entry name" value="TonB"/>
</dbReference>
<dbReference type="Gene3D" id="1.25.40.10">
    <property type="entry name" value="Tetratricopeptide repeat domain"/>
    <property type="match status" value="1"/>
</dbReference>
<dbReference type="SUPFAM" id="SSF48452">
    <property type="entry name" value="TPR-like"/>
    <property type="match status" value="1"/>
</dbReference>
<keyword evidence="5 10" id="KW-0997">Cell inner membrane</keyword>
<comment type="similarity">
    <text evidence="2 10">Belongs to the TonB family.</text>
</comment>